<feature type="transmembrane region" description="Helical" evidence="7">
    <location>
        <begin position="128"/>
        <end position="150"/>
    </location>
</feature>
<evidence type="ECO:0000313" key="9">
    <source>
        <dbReference type="EMBL" id="OQV24592.1"/>
    </source>
</evidence>
<organism evidence="9 10">
    <name type="scientific">Hypsibius exemplaris</name>
    <name type="common">Freshwater tardigrade</name>
    <dbReference type="NCBI Taxonomy" id="2072580"/>
    <lineage>
        <taxon>Eukaryota</taxon>
        <taxon>Metazoa</taxon>
        <taxon>Ecdysozoa</taxon>
        <taxon>Tardigrada</taxon>
        <taxon>Eutardigrada</taxon>
        <taxon>Parachela</taxon>
        <taxon>Hypsibioidea</taxon>
        <taxon>Hypsibiidae</taxon>
        <taxon>Hypsibius</taxon>
    </lineage>
</organism>
<evidence type="ECO:0000259" key="8">
    <source>
        <dbReference type="Pfam" id="PF12832"/>
    </source>
</evidence>
<feature type="region of interest" description="Disordered" evidence="6">
    <location>
        <begin position="1"/>
        <end position="25"/>
    </location>
</feature>
<evidence type="ECO:0000256" key="4">
    <source>
        <dbReference type="ARBA" id="ARBA00022989"/>
    </source>
</evidence>
<keyword evidence="3 7" id="KW-0812">Transmembrane</keyword>
<evidence type="ECO:0000256" key="7">
    <source>
        <dbReference type="SAM" id="Phobius"/>
    </source>
</evidence>
<dbReference type="AlphaFoldDB" id="A0A1W0XBA5"/>
<feature type="transmembrane region" description="Helical" evidence="7">
    <location>
        <begin position="64"/>
        <end position="84"/>
    </location>
</feature>
<gene>
    <name evidence="9" type="ORF">BV898_01652</name>
</gene>
<dbReference type="PANTHER" id="PTHR16172:SF41">
    <property type="entry name" value="MAJOR FACILITATOR SUPERFAMILY DOMAIN-CONTAINING PROTEIN 6-LIKE"/>
    <property type="match status" value="1"/>
</dbReference>
<keyword evidence="4 7" id="KW-1133">Transmembrane helix</keyword>
<evidence type="ECO:0000313" key="10">
    <source>
        <dbReference type="Proteomes" id="UP000192578"/>
    </source>
</evidence>
<feature type="transmembrane region" description="Helical" evidence="7">
    <location>
        <begin position="636"/>
        <end position="656"/>
    </location>
</feature>
<dbReference type="Pfam" id="PF12832">
    <property type="entry name" value="MFS_1_like"/>
    <property type="match status" value="1"/>
</dbReference>
<dbReference type="Proteomes" id="UP000192578">
    <property type="component" value="Unassembled WGS sequence"/>
</dbReference>
<proteinExistence type="inferred from homology"/>
<feature type="transmembrane region" description="Helical" evidence="7">
    <location>
        <begin position="544"/>
        <end position="562"/>
    </location>
</feature>
<dbReference type="InterPro" id="IPR024989">
    <property type="entry name" value="MFS_assoc_dom"/>
</dbReference>
<comment type="similarity">
    <text evidence="2">Belongs to the major facilitator superfamily. MFSD6 family.</text>
</comment>
<feature type="transmembrane region" description="Helical" evidence="7">
    <location>
        <begin position="374"/>
        <end position="393"/>
    </location>
</feature>
<dbReference type="OrthoDB" id="515887at2759"/>
<feature type="transmembrane region" description="Helical" evidence="7">
    <location>
        <begin position="454"/>
        <end position="476"/>
    </location>
</feature>
<name>A0A1W0XBA5_HYPEX</name>
<evidence type="ECO:0000256" key="5">
    <source>
        <dbReference type="ARBA" id="ARBA00023136"/>
    </source>
</evidence>
<feature type="domain" description="Major facilitator superfamily associated" evidence="8">
    <location>
        <begin position="64"/>
        <end position="600"/>
    </location>
</feature>
<comment type="subcellular location">
    <subcellularLocation>
        <location evidence="1">Membrane</location>
        <topology evidence="1">Multi-pass membrane protein</topology>
    </subcellularLocation>
</comment>
<dbReference type="PANTHER" id="PTHR16172">
    <property type="entry name" value="MAJOR FACILITATOR SUPERFAMILY DOMAIN-CONTAINING PROTEIN 6-LIKE"/>
    <property type="match status" value="1"/>
</dbReference>
<feature type="transmembrane region" description="Helical" evidence="7">
    <location>
        <begin position="515"/>
        <end position="538"/>
    </location>
</feature>
<dbReference type="InterPro" id="IPR036259">
    <property type="entry name" value="MFS_trans_sf"/>
</dbReference>
<accession>A0A1W0XBA5</accession>
<feature type="transmembrane region" description="Helical" evidence="7">
    <location>
        <begin position="488"/>
        <end position="508"/>
    </location>
</feature>
<feature type="transmembrane region" description="Helical" evidence="7">
    <location>
        <begin position="574"/>
        <end position="593"/>
    </location>
</feature>
<keyword evidence="10" id="KW-1185">Reference proteome</keyword>
<sequence>MSQEPKGYIVDPKRKRPDRPPPPLPKVVTVVATQENPVKIFEVIDEPSPKSKPKTKCGMIMKLLPLKVVIFLMYGGMAALYPFFTLHMKSLGITIKETAVISFLLPVLCCMIIPFLGALAAKIGHYKWIILGLTAGHIFCHLLLLGIPAFQQSDNFGIQDIRHIEIQFPCRSRRNAIFSVEQQEFVMCDARNVTVTADALNELQIDSCWTDCPVKNVPRSEQPSVCYKNEATGGKGNYCPKWFDLENQVLKGFSFDTVLDERSSATGSRWEASQFQNDEGHLLESAHCYVGPKWEDSTEEERPNCLISCKATASFAMMCRSGLARAGSFWLTVVTYFLLRLLGLLGLLTVFLILDAVTLQMTRENGGKFSSHRLLPAIGFVVFPIVSMLGDVLTDDAHRYDRESNPWDFYPAFFIFGGLNAIAALVVLCMSLPSSSPRLPVWRNVGKVLRSPQAIAVILVMLLIGVALGYFASFLFWFLEADLFMRKIVMGAGVALAFLLAIPLFALIAPRLISLIGYGNLLVIVLLSTGFRFLAYSYLYDVNLFLPIEILTAISIAIIFVVPPHFSRLMAPGYVLTLQSIITAATFGIGMSVSSVYSPQFKACQCEMKTFSGFGLGPLIGGHTISTHGHRVSMRIFAVVYLSIAVVYFLLHLFWLRKTKPIPAPVEAVQVVSSGPRPTLLQLQAAQAASSARSSDYFPDETEILYREKASPIAELDDAFVDPIYVYGSRPVSELVVVYR</sequence>
<evidence type="ECO:0000256" key="6">
    <source>
        <dbReference type="SAM" id="MobiDB-lite"/>
    </source>
</evidence>
<evidence type="ECO:0000256" key="3">
    <source>
        <dbReference type="ARBA" id="ARBA00022692"/>
    </source>
</evidence>
<protein>
    <recommendedName>
        <fullName evidence="8">Major facilitator superfamily associated domain-containing protein</fullName>
    </recommendedName>
</protein>
<evidence type="ECO:0000256" key="1">
    <source>
        <dbReference type="ARBA" id="ARBA00004141"/>
    </source>
</evidence>
<feature type="transmembrane region" description="Helical" evidence="7">
    <location>
        <begin position="329"/>
        <end position="354"/>
    </location>
</feature>
<feature type="transmembrane region" description="Helical" evidence="7">
    <location>
        <begin position="99"/>
        <end position="121"/>
    </location>
</feature>
<comment type="caution">
    <text evidence="9">The sequence shown here is derived from an EMBL/GenBank/DDBJ whole genome shotgun (WGS) entry which is preliminary data.</text>
</comment>
<reference evidence="10" key="1">
    <citation type="submission" date="2017-01" db="EMBL/GenBank/DDBJ databases">
        <title>Comparative genomics of anhydrobiosis in the tardigrade Hypsibius dujardini.</title>
        <authorList>
            <person name="Yoshida Y."/>
            <person name="Koutsovoulos G."/>
            <person name="Laetsch D."/>
            <person name="Stevens L."/>
            <person name="Kumar S."/>
            <person name="Horikawa D."/>
            <person name="Ishino K."/>
            <person name="Komine S."/>
            <person name="Tomita M."/>
            <person name="Blaxter M."/>
            <person name="Arakawa K."/>
        </authorList>
    </citation>
    <scope>NUCLEOTIDE SEQUENCE [LARGE SCALE GENOMIC DNA]</scope>
    <source>
        <strain evidence="10">Z151</strain>
    </source>
</reference>
<dbReference type="SUPFAM" id="SSF103473">
    <property type="entry name" value="MFS general substrate transporter"/>
    <property type="match status" value="2"/>
</dbReference>
<keyword evidence="5 7" id="KW-0472">Membrane</keyword>
<dbReference type="InterPro" id="IPR051717">
    <property type="entry name" value="MFS_MFSD6"/>
</dbReference>
<dbReference type="GO" id="GO:0016020">
    <property type="term" value="C:membrane"/>
    <property type="evidence" value="ECO:0007669"/>
    <property type="project" value="UniProtKB-SubCell"/>
</dbReference>
<evidence type="ECO:0000256" key="2">
    <source>
        <dbReference type="ARBA" id="ARBA00005241"/>
    </source>
</evidence>
<feature type="transmembrane region" description="Helical" evidence="7">
    <location>
        <begin position="413"/>
        <end position="433"/>
    </location>
</feature>
<dbReference type="Gene3D" id="1.20.1250.20">
    <property type="entry name" value="MFS general substrate transporter like domains"/>
    <property type="match status" value="2"/>
</dbReference>
<dbReference type="EMBL" id="MTYJ01000006">
    <property type="protein sequence ID" value="OQV24592.1"/>
    <property type="molecule type" value="Genomic_DNA"/>
</dbReference>